<evidence type="ECO:0000313" key="1">
    <source>
        <dbReference type="EMBL" id="KAL2748743.1"/>
    </source>
</evidence>
<dbReference type="Proteomes" id="UP001607303">
    <property type="component" value="Unassembled WGS sequence"/>
</dbReference>
<accession>A0ABD2CX49</accession>
<sequence>MDENLHMDMPEGSIYALNKYSTTGGKVQLNMINYFKPYDIRVPHIEKQANSWRVHNAFSFSKNREKNHIALIDIDILQQHNNITIESLRYN</sequence>
<comment type="caution">
    <text evidence="1">The sequence shown here is derived from an EMBL/GenBank/DDBJ whole genome shotgun (WGS) entry which is preliminary data.</text>
</comment>
<name>A0ABD2CX49_VESMC</name>
<dbReference type="AlphaFoldDB" id="A0ABD2CX49"/>
<evidence type="ECO:0000313" key="2">
    <source>
        <dbReference type="Proteomes" id="UP001607303"/>
    </source>
</evidence>
<organism evidence="1 2">
    <name type="scientific">Vespula maculifrons</name>
    <name type="common">Eastern yellow jacket</name>
    <name type="synonym">Wasp</name>
    <dbReference type="NCBI Taxonomy" id="7453"/>
    <lineage>
        <taxon>Eukaryota</taxon>
        <taxon>Metazoa</taxon>
        <taxon>Ecdysozoa</taxon>
        <taxon>Arthropoda</taxon>
        <taxon>Hexapoda</taxon>
        <taxon>Insecta</taxon>
        <taxon>Pterygota</taxon>
        <taxon>Neoptera</taxon>
        <taxon>Endopterygota</taxon>
        <taxon>Hymenoptera</taxon>
        <taxon>Apocrita</taxon>
        <taxon>Aculeata</taxon>
        <taxon>Vespoidea</taxon>
        <taxon>Vespidae</taxon>
        <taxon>Vespinae</taxon>
        <taxon>Vespula</taxon>
    </lineage>
</organism>
<reference evidence="1 2" key="1">
    <citation type="journal article" date="2024" name="Ann. Entomol. Soc. Am.">
        <title>Genomic analyses of the southern and eastern yellowjacket wasps (Hymenoptera: Vespidae) reveal evolutionary signatures of social life.</title>
        <authorList>
            <person name="Catto M.A."/>
            <person name="Caine P.B."/>
            <person name="Orr S.E."/>
            <person name="Hunt B.G."/>
            <person name="Goodisman M.A.D."/>
        </authorList>
    </citation>
    <scope>NUCLEOTIDE SEQUENCE [LARGE SCALE GENOMIC DNA]</scope>
    <source>
        <strain evidence="1">232</strain>
        <tissue evidence="1">Head and thorax</tissue>
    </source>
</reference>
<keyword evidence="2" id="KW-1185">Reference proteome</keyword>
<dbReference type="EMBL" id="JAYRBN010000031">
    <property type="protein sequence ID" value="KAL2748743.1"/>
    <property type="molecule type" value="Genomic_DNA"/>
</dbReference>
<protein>
    <submittedName>
        <fullName evidence="1">Uncharacterized protein</fullName>
    </submittedName>
</protein>
<proteinExistence type="predicted"/>
<gene>
    <name evidence="1" type="ORF">V1477_003386</name>
</gene>